<organism evidence="1 2">
    <name type="scientific">Trichoderma harzianum CBS 226.95</name>
    <dbReference type="NCBI Taxonomy" id="983964"/>
    <lineage>
        <taxon>Eukaryota</taxon>
        <taxon>Fungi</taxon>
        <taxon>Dikarya</taxon>
        <taxon>Ascomycota</taxon>
        <taxon>Pezizomycotina</taxon>
        <taxon>Sordariomycetes</taxon>
        <taxon>Hypocreomycetidae</taxon>
        <taxon>Hypocreales</taxon>
        <taxon>Hypocreaceae</taxon>
        <taxon>Trichoderma</taxon>
    </lineage>
</organism>
<accession>A0A2T4AGX0</accession>
<proteinExistence type="predicted"/>
<sequence>MLPSARQPSIAPACPPTCHRLLARSYLPALPACLAYLPTCFLSCVPASLRPCLSSSPQKPTA</sequence>
<dbReference type="EMBL" id="KZ679678">
    <property type="protein sequence ID" value="PTB56334.1"/>
    <property type="molecule type" value="Genomic_DNA"/>
</dbReference>
<evidence type="ECO:0000313" key="1">
    <source>
        <dbReference type="EMBL" id="PTB56334.1"/>
    </source>
</evidence>
<reference evidence="1 2" key="1">
    <citation type="submission" date="2016-07" db="EMBL/GenBank/DDBJ databases">
        <title>Multiple horizontal gene transfer events from other fungi enriched the ability of initially mycotrophic Trichoderma (Ascomycota) to feed on dead plant biomass.</title>
        <authorList>
            <consortium name="DOE Joint Genome Institute"/>
            <person name="Aerts A."/>
            <person name="Atanasova L."/>
            <person name="Chenthamara K."/>
            <person name="Zhang J."/>
            <person name="Grujic M."/>
            <person name="Henrissat B."/>
            <person name="Kuo A."/>
            <person name="Salamov A."/>
            <person name="Lipzen A."/>
            <person name="Labutti K."/>
            <person name="Barry K."/>
            <person name="Miao Y."/>
            <person name="Rahimi M.J."/>
            <person name="Shen Q."/>
            <person name="Grigoriev I.V."/>
            <person name="Kubicek C.P."/>
            <person name="Druzhinina I.S."/>
        </authorList>
    </citation>
    <scope>NUCLEOTIDE SEQUENCE [LARGE SCALE GENOMIC DNA]</scope>
    <source>
        <strain evidence="1 2">CBS 226.95</strain>
    </source>
</reference>
<keyword evidence="2" id="KW-1185">Reference proteome</keyword>
<gene>
    <name evidence="1" type="ORF">M431DRAFT_506082</name>
</gene>
<dbReference type="GeneID" id="36627319"/>
<dbReference type="RefSeq" id="XP_024776011.1">
    <property type="nucleotide sequence ID" value="XM_024918750.1"/>
</dbReference>
<dbReference type="AlphaFoldDB" id="A0A2T4AGX0"/>
<dbReference type="Proteomes" id="UP000241690">
    <property type="component" value="Unassembled WGS sequence"/>
</dbReference>
<name>A0A2T4AGX0_TRIHA</name>
<evidence type="ECO:0000313" key="2">
    <source>
        <dbReference type="Proteomes" id="UP000241690"/>
    </source>
</evidence>
<protein>
    <submittedName>
        <fullName evidence="1">Uncharacterized protein</fullName>
    </submittedName>
</protein>